<protein>
    <submittedName>
        <fullName evidence="2">BAHD family acyltransferase, clade V</fullName>
        <ecNumber evidence="2">2.3.1.-</ecNumber>
    </submittedName>
</protein>
<dbReference type="OrthoDB" id="1862401at2759"/>
<keyword evidence="2" id="KW-0808">Transferase</keyword>
<dbReference type="InParanoid" id="D8T4C2"/>
<dbReference type="SUPFAM" id="SSF52777">
    <property type="entry name" value="CoA-dependent acyltransferases"/>
    <property type="match status" value="1"/>
</dbReference>
<dbReference type="STRING" id="88036.D8T4C2"/>
<dbReference type="GO" id="GO:0016747">
    <property type="term" value="F:acyltransferase activity, transferring groups other than amino-acyl groups"/>
    <property type="evidence" value="ECO:0000318"/>
    <property type="project" value="GO_Central"/>
</dbReference>
<proteinExistence type="inferred from homology"/>
<name>D8T4C2_SELML</name>
<dbReference type="Pfam" id="PF02458">
    <property type="entry name" value="Transferase"/>
    <property type="match status" value="1"/>
</dbReference>
<evidence type="ECO:0000313" key="3">
    <source>
        <dbReference type="Proteomes" id="UP000001514"/>
    </source>
</evidence>
<reference evidence="2 3" key="1">
    <citation type="journal article" date="2011" name="Science">
        <title>The Selaginella genome identifies genetic changes associated with the evolution of vascular plants.</title>
        <authorList>
            <person name="Banks J.A."/>
            <person name="Nishiyama T."/>
            <person name="Hasebe M."/>
            <person name="Bowman J.L."/>
            <person name="Gribskov M."/>
            <person name="dePamphilis C."/>
            <person name="Albert V.A."/>
            <person name="Aono N."/>
            <person name="Aoyama T."/>
            <person name="Ambrose B.A."/>
            <person name="Ashton N.W."/>
            <person name="Axtell M.J."/>
            <person name="Barker E."/>
            <person name="Barker M.S."/>
            <person name="Bennetzen J.L."/>
            <person name="Bonawitz N.D."/>
            <person name="Chapple C."/>
            <person name="Cheng C."/>
            <person name="Correa L.G."/>
            <person name="Dacre M."/>
            <person name="DeBarry J."/>
            <person name="Dreyer I."/>
            <person name="Elias M."/>
            <person name="Engstrom E.M."/>
            <person name="Estelle M."/>
            <person name="Feng L."/>
            <person name="Finet C."/>
            <person name="Floyd S.K."/>
            <person name="Frommer W.B."/>
            <person name="Fujita T."/>
            <person name="Gramzow L."/>
            <person name="Gutensohn M."/>
            <person name="Harholt J."/>
            <person name="Hattori M."/>
            <person name="Heyl A."/>
            <person name="Hirai T."/>
            <person name="Hiwatashi Y."/>
            <person name="Ishikawa M."/>
            <person name="Iwata M."/>
            <person name="Karol K.G."/>
            <person name="Koehler B."/>
            <person name="Kolukisaoglu U."/>
            <person name="Kubo M."/>
            <person name="Kurata T."/>
            <person name="Lalonde S."/>
            <person name="Li K."/>
            <person name="Li Y."/>
            <person name="Litt A."/>
            <person name="Lyons E."/>
            <person name="Manning G."/>
            <person name="Maruyama T."/>
            <person name="Michael T.P."/>
            <person name="Mikami K."/>
            <person name="Miyazaki S."/>
            <person name="Morinaga S."/>
            <person name="Murata T."/>
            <person name="Mueller-Roeber B."/>
            <person name="Nelson D.R."/>
            <person name="Obara M."/>
            <person name="Oguri Y."/>
            <person name="Olmstead R.G."/>
            <person name="Onodera N."/>
            <person name="Petersen B.L."/>
            <person name="Pils B."/>
            <person name="Prigge M."/>
            <person name="Rensing S.A."/>
            <person name="Riano-Pachon D.M."/>
            <person name="Roberts A.W."/>
            <person name="Sato Y."/>
            <person name="Scheller H.V."/>
            <person name="Schulz B."/>
            <person name="Schulz C."/>
            <person name="Shakirov E.V."/>
            <person name="Shibagaki N."/>
            <person name="Shinohara N."/>
            <person name="Shippen D.E."/>
            <person name="Soerensen I."/>
            <person name="Sotooka R."/>
            <person name="Sugimoto N."/>
            <person name="Sugita M."/>
            <person name="Sumikawa N."/>
            <person name="Tanurdzic M."/>
            <person name="Theissen G."/>
            <person name="Ulvskov P."/>
            <person name="Wakazuki S."/>
            <person name="Weng J.K."/>
            <person name="Willats W.W."/>
            <person name="Wipf D."/>
            <person name="Wolf P.G."/>
            <person name="Yang L."/>
            <person name="Zimmer A.D."/>
            <person name="Zhu Q."/>
            <person name="Mitros T."/>
            <person name="Hellsten U."/>
            <person name="Loque D."/>
            <person name="Otillar R."/>
            <person name="Salamov A."/>
            <person name="Schmutz J."/>
            <person name="Shapiro H."/>
            <person name="Lindquist E."/>
            <person name="Lucas S."/>
            <person name="Rokhsar D."/>
            <person name="Grigoriev I.V."/>
        </authorList>
    </citation>
    <scope>NUCLEOTIDE SEQUENCE [LARGE SCALE GENOMIC DNA]</scope>
</reference>
<dbReference type="Gramene" id="EFJ08543">
    <property type="protein sequence ID" value="EFJ08543"/>
    <property type="gene ID" value="SELMODRAFT_450452"/>
</dbReference>
<dbReference type="GeneID" id="9631344"/>
<sequence length="432" mass="48616">MVKVCSVSCVVARNPGPNRIMYLCDADQKLGFYVRSIFFYGPETKTLDVDRLKSSVAEVLGSYDFWAGRLHFNENGRMEISCRNQGAFFTLATCDLSLDQVTADDFDDFFFIEDCKIKTLEDLPLLSIQVTRLLDGGCAMSILFHHALVDATSGINFLLNFASINRGDGLYMIPNGDRTQLKYRDPPRVSFEHKELAKQIPLNGGHSIYTLTEESVISSESKRKTAPKIERKTFLFTFDKLRKLKQAVLDEGILSECSTFEALAALIWRSHARSIPGKSSSDVLHVGFAVDTRNILDPPLGENFCGNSIYLAHAELSLADLSELPLSSIVAQIQEAKKRLTNEYVRSARDFLHLNPNFWYQPCETTINAWPRLMRKSLELDFGGGKPLRVEFPMDPRNFHITFLPLSSDGIFVSVPVNPIAIATFEELITQF</sequence>
<keyword evidence="3" id="KW-1185">Reference proteome</keyword>
<dbReference type="InterPro" id="IPR050317">
    <property type="entry name" value="Plant_Fungal_Acyltransferase"/>
</dbReference>
<dbReference type="EMBL" id="GL377673">
    <property type="protein sequence ID" value="EFJ08543.1"/>
    <property type="molecule type" value="Genomic_DNA"/>
</dbReference>
<keyword evidence="2" id="KW-0012">Acyltransferase</keyword>
<accession>D8T4C2</accession>
<comment type="similarity">
    <text evidence="1">Belongs to the plant acyltransferase family.</text>
</comment>
<dbReference type="AlphaFoldDB" id="D8T4C2"/>
<dbReference type="PANTHER" id="PTHR31642">
    <property type="entry name" value="TRICHOTHECENE 3-O-ACETYLTRANSFERASE"/>
    <property type="match status" value="1"/>
</dbReference>
<dbReference type="PANTHER" id="PTHR31642:SF231">
    <property type="entry name" value="BAHD FAMILY ACYLTRANSFERASE, CLADE V"/>
    <property type="match status" value="1"/>
</dbReference>
<dbReference type="OMA" id="ETTINAW"/>
<dbReference type="EC" id="2.3.1.-" evidence="2"/>
<organism evidence="3">
    <name type="scientific">Selaginella moellendorffii</name>
    <name type="common">Spikemoss</name>
    <dbReference type="NCBI Taxonomy" id="88036"/>
    <lineage>
        <taxon>Eukaryota</taxon>
        <taxon>Viridiplantae</taxon>
        <taxon>Streptophyta</taxon>
        <taxon>Embryophyta</taxon>
        <taxon>Tracheophyta</taxon>
        <taxon>Lycopodiopsida</taxon>
        <taxon>Selaginellales</taxon>
        <taxon>Selaginellaceae</taxon>
        <taxon>Selaginella</taxon>
    </lineage>
</organism>
<dbReference type="eggNOG" id="ENOG502QV0F">
    <property type="taxonomic scope" value="Eukaryota"/>
</dbReference>
<gene>
    <name evidence="2" type="primary">BAHDe11</name>
    <name evidence="2" type="ORF">SELMODRAFT_450452</name>
</gene>
<dbReference type="Proteomes" id="UP000001514">
    <property type="component" value="Unassembled WGS sequence"/>
</dbReference>
<evidence type="ECO:0000256" key="1">
    <source>
        <dbReference type="ARBA" id="ARBA00009861"/>
    </source>
</evidence>
<dbReference type="Gene3D" id="3.30.559.10">
    <property type="entry name" value="Chloramphenicol acetyltransferase-like domain"/>
    <property type="match status" value="2"/>
</dbReference>
<dbReference type="HOGENOM" id="CLU_014546_2_0_1"/>
<evidence type="ECO:0000313" key="2">
    <source>
        <dbReference type="EMBL" id="EFJ08543.1"/>
    </source>
</evidence>
<dbReference type="KEGG" id="smo:SELMODRAFT_450452"/>
<dbReference type="InterPro" id="IPR023213">
    <property type="entry name" value="CAT-like_dom_sf"/>
</dbReference>